<comment type="caution">
    <text evidence="5">The sequence shown here is derived from an EMBL/GenBank/DDBJ whole genome shotgun (WGS) entry which is preliminary data.</text>
</comment>
<dbReference type="PANTHER" id="PTHR43392">
    <property type="entry name" value="AAA-TYPE ATPASE FAMILY PROTEIN / ANKYRIN REPEAT FAMILY PROTEIN"/>
    <property type="match status" value="1"/>
</dbReference>
<dbReference type="InterPro" id="IPR027417">
    <property type="entry name" value="P-loop_NTPase"/>
</dbReference>
<dbReference type="InterPro" id="IPR050773">
    <property type="entry name" value="CbxX/CfxQ_RuBisCO_ESX"/>
</dbReference>
<evidence type="ECO:0000256" key="1">
    <source>
        <dbReference type="ARBA" id="ARBA00010378"/>
    </source>
</evidence>
<dbReference type="Pfam" id="PF00004">
    <property type="entry name" value="AAA"/>
    <property type="match status" value="1"/>
</dbReference>
<dbReference type="InterPro" id="IPR003959">
    <property type="entry name" value="ATPase_AAA_core"/>
</dbReference>
<sequence length="399" mass="42749">MSVRSSIEDSAVGIAKGHDHGEISELHILRALLTKFGTEGAGVTNKDVDEKLVQLKSPSSSTIAISAEAASVLSRVGNEEPARIIADLVTKHFGEVATANLAMAKTPTESIAQESPAAEASAETLQKAMGELNSLIGLDGVKDQIAKLMNMHEANNIREKQSLPRIPVGLHLVFTGSPGTGKTTVARIVAQMYQAIGLLPGGQLVEVDRSTLVAGYVGQTALKVQEAINKARGGVLFIDEAYALSADRGAGYGDEAISTLVKAMEDQRDSLAIIVAGYHEPMKEFIASNQGLKSRFQNTISFADYKTSELLDIFKVIAGGYKITLTDDVLKAIEKYFDEVKPSGDMGNARYVRNLFEKMYLNLSNRAASDGNIELHELVEFGVEDIPAPDGVKKPTIGF</sequence>
<comment type="similarity">
    <text evidence="1">Belongs to the CbxX/CfxQ family.</text>
</comment>
<accession>A0A094PTS9</accession>
<dbReference type="GO" id="GO:0016887">
    <property type="term" value="F:ATP hydrolysis activity"/>
    <property type="evidence" value="ECO:0007669"/>
    <property type="project" value="InterPro"/>
</dbReference>
<dbReference type="InterPro" id="IPR000641">
    <property type="entry name" value="CbxX/CfxQ"/>
</dbReference>
<dbReference type="FunFam" id="3.40.50.300:FF:000216">
    <property type="entry name" value="Type VII secretion ATPase EccA"/>
    <property type="match status" value="1"/>
</dbReference>
<keyword evidence="3" id="KW-0067">ATP-binding</keyword>
<evidence type="ECO:0000256" key="2">
    <source>
        <dbReference type="ARBA" id="ARBA00022741"/>
    </source>
</evidence>
<dbReference type="SMART" id="SM00382">
    <property type="entry name" value="AAA"/>
    <property type="match status" value="1"/>
</dbReference>
<proteinExistence type="inferred from homology"/>
<dbReference type="EMBL" id="JNSL01000145">
    <property type="protein sequence ID" value="KGA14512.1"/>
    <property type="molecule type" value="Genomic_DNA"/>
</dbReference>
<dbReference type="GO" id="GO:0005524">
    <property type="term" value="F:ATP binding"/>
    <property type="evidence" value="ECO:0007669"/>
    <property type="project" value="UniProtKB-KW"/>
</dbReference>
<evidence type="ECO:0000313" key="5">
    <source>
        <dbReference type="EMBL" id="KGA14512.1"/>
    </source>
</evidence>
<protein>
    <recommendedName>
        <fullName evidence="4">AAA+ ATPase domain-containing protein</fullName>
    </recommendedName>
</protein>
<dbReference type="Gene3D" id="3.40.50.300">
    <property type="entry name" value="P-loop containing nucleotide triphosphate hydrolases"/>
    <property type="match status" value="1"/>
</dbReference>
<reference evidence="5" key="1">
    <citation type="submission" date="2014-06" db="EMBL/GenBank/DDBJ databases">
        <title>Key roles for freshwater Actinobacteria revealed by deep metagenomic sequencing.</title>
        <authorList>
            <person name="Ghai R."/>
            <person name="Mizuno C.M."/>
            <person name="Picazo A."/>
            <person name="Camacho A."/>
            <person name="Rodriguez-Valera F."/>
        </authorList>
    </citation>
    <scope>NUCLEOTIDE SEQUENCE</scope>
</reference>
<dbReference type="Pfam" id="PF17866">
    <property type="entry name" value="AAA_lid_6"/>
    <property type="match status" value="1"/>
</dbReference>
<evidence type="ECO:0000256" key="3">
    <source>
        <dbReference type="ARBA" id="ARBA00022840"/>
    </source>
</evidence>
<keyword evidence="2" id="KW-0547">Nucleotide-binding</keyword>
<name>A0A094PTS9_9ZZZZ</name>
<feature type="domain" description="AAA+ ATPase" evidence="4">
    <location>
        <begin position="168"/>
        <end position="306"/>
    </location>
</feature>
<dbReference type="Gene3D" id="1.10.8.60">
    <property type="match status" value="1"/>
</dbReference>
<dbReference type="SUPFAM" id="SSF52540">
    <property type="entry name" value="P-loop containing nucleoside triphosphate hydrolases"/>
    <property type="match status" value="1"/>
</dbReference>
<evidence type="ECO:0000259" key="4">
    <source>
        <dbReference type="SMART" id="SM00382"/>
    </source>
</evidence>
<organism evidence="5">
    <name type="scientific">freshwater metagenome</name>
    <dbReference type="NCBI Taxonomy" id="449393"/>
    <lineage>
        <taxon>unclassified sequences</taxon>
        <taxon>metagenomes</taxon>
        <taxon>ecological metagenomes</taxon>
    </lineage>
</organism>
<dbReference type="PANTHER" id="PTHR43392:SF2">
    <property type="entry name" value="AAA-TYPE ATPASE FAMILY PROTEIN _ ANKYRIN REPEAT FAMILY PROTEIN"/>
    <property type="match status" value="1"/>
</dbReference>
<gene>
    <name evidence="5" type="ORF">GM51_17075</name>
</gene>
<dbReference type="InterPro" id="IPR041627">
    <property type="entry name" value="AAA_lid_6"/>
</dbReference>
<dbReference type="PRINTS" id="PR00819">
    <property type="entry name" value="CBXCFQXSUPER"/>
</dbReference>
<dbReference type="InterPro" id="IPR003593">
    <property type="entry name" value="AAA+_ATPase"/>
</dbReference>
<dbReference type="AlphaFoldDB" id="A0A094PTS9"/>